<dbReference type="PIRSF" id="PIRSF005096">
    <property type="entry name" value="GALM"/>
    <property type="match status" value="1"/>
</dbReference>
<name>A0A3N9TBF7_9VIBR</name>
<dbReference type="NCBIfam" id="TIGR02636">
    <property type="entry name" value="galM_Leloir"/>
    <property type="match status" value="1"/>
</dbReference>
<dbReference type="InterPro" id="IPR008183">
    <property type="entry name" value="Aldose_1/G6P_1-epimerase"/>
</dbReference>
<dbReference type="CDD" id="cd09019">
    <property type="entry name" value="galactose_mutarotase_like"/>
    <property type="match status" value="1"/>
</dbReference>
<dbReference type="InterPro" id="IPR047215">
    <property type="entry name" value="Galactose_mutarotase-like"/>
</dbReference>
<dbReference type="Pfam" id="PF01263">
    <property type="entry name" value="Aldose_epim"/>
    <property type="match status" value="1"/>
</dbReference>
<dbReference type="InterPro" id="IPR011013">
    <property type="entry name" value="Gal_mutarotase_sf_dom"/>
</dbReference>
<organism evidence="12 13">
    <name type="scientific">Vibrio viridaestus</name>
    <dbReference type="NCBI Taxonomy" id="2487322"/>
    <lineage>
        <taxon>Bacteria</taxon>
        <taxon>Pseudomonadati</taxon>
        <taxon>Pseudomonadota</taxon>
        <taxon>Gammaproteobacteria</taxon>
        <taxon>Vibrionales</taxon>
        <taxon>Vibrionaceae</taxon>
        <taxon>Vibrio</taxon>
    </lineage>
</organism>
<dbReference type="NCBIfam" id="NF008277">
    <property type="entry name" value="PRK11055.1"/>
    <property type="match status" value="1"/>
</dbReference>
<evidence type="ECO:0000313" key="12">
    <source>
        <dbReference type="EMBL" id="RQW61300.1"/>
    </source>
</evidence>
<evidence type="ECO:0000256" key="10">
    <source>
        <dbReference type="PIRSR" id="PIRSR005096-2"/>
    </source>
</evidence>
<dbReference type="InterPro" id="IPR014718">
    <property type="entry name" value="GH-type_carb-bd"/>
</dbReference>
<dbReference type="GO" id="GO:0005737">
    <property type="term" value="C:cytoplasm"/>
    <property type="evidence" value="ECO:0007669"/>
    <property type="project" value="TreeGrafter"/>
</dbReference>
<evidence type="ECO:0000256" key="8">
    <source>
        <dbReference type="PIRNR" id="PIRNR005096"/>
    </source>
</evidence>
<evidence type="ECO:0000256" key="9">
    <source>
        <dbReference type="PIRSR" id="PIRSR005096-1"/>
    </source>
</evidence>
<dbReference type="EMBL" id="RJVQ01000014">
    <property type="protein sequence ID" value="RQW61300.1"/>
    <property type="molecule type" value="Genomic_DNA"/>
</dbReference>
<dbReference type="GO" id="GO:0033499">
    <property type="term" value="P:galactose catabolic process via UDP-galactose, Leloir pathway"/>
    <property type="evidence" value="ECO:0007669"/>
    <property type="project" value="TreeGrafter"/>
</dbReference>
<feature type="active site" description="Proton donor" evidence="9">
    <location>
        <position position="171"/>
    </location>
</feature>
<dbReference type="AlphaFoldDB" id="A0A3N9TBF7"/>
<feature type="active site" description="Proton acceptor" evidence="9">
    <location>
        <position position="307"/>
    </location>
</feature>
<comment type="pathway">
    <text evidence="2 8">Carbohydrate metabolism; hexose metabolism.</text>
</comment>
<dbReference type="GO" id="GO:0006006">
    <property type="term" value="P:glucose metabolic process"/>
    <property type="evidence" value="ECO:0007669"/>
    <property type="project" value="TreeGrafter"/>
</dbReference>
<feature type="binding site" evidence="10">
    <location>
        <position position="243"/>
    </location>
    <ligand>
        <name>beta-D-galactose</name>
        <dbReference type="ChEBI" id="CHEBI:27667"/>
    </ligand>
</feature>
<dbReference type="SUPFAM" id="SSF74650">
    <property type="entry name" value="Galactose mutarotase-like"/>
    <property type="match status" value="1"/>
</dbReference>
<evidence type="ECO:0000256" key="11">
    <source>
        <dbReference type="PIRSR" id="PIRSR005096-3"/>
    </source>
</evidence>
<feature type="binding site" evidence="11">
    <location>
        <begin position="74"/>
        <end position="75"/>
    </location>
    <ligand>
        <name>beta-D-galactose</name>
        <dbReference type="ChEBI" id="CHEBI:27667"/>
    </ligand>
</feature>
<dbReference type="Proteomes" id="UP000281112">
    <property type="component" value="Unassembled WGS sequence"/>
</dbReference>
<dbReference type="EC" id="5.1.3.3" evidence="4 8"/>
<comment type="catalytic activity">
    <reaction evidence="1 8">
        <text>alpha-D-glucose = beta-D-glucose</text>
        <dbReference type="Rhea" id="RHEA:10264"/>
        <dbReference type="ChEBI" id="CHEBI:15903"/>
        <dbReference type="ChEBI" id="CHEBI:17925"/>
        <dbReference type="EC" id="5.1.3.3"/>
    </reaction>
</comment>
<dbReference type="PROSITE" id="PS00545">
    <property type="entry name" value="ALDOSE_1_EPIMERASE"/>
    <property type="match status" value="1"/>
</dbReference>
<reference evidence="12 13" key="1">
    <citation type="submission" date="2018-11" db="EMBL/GenBank/DDBJ databases">
        <title>Vibrio LJC006 sp. nov., isolated from seawater during the bloom of the enteromorpha.</title>
        <authorList>
            <person name="Liang J."/>
        </authorList>
    </citation>
    <scope>NUCLEOTIDE SEQUENCE [LARGE SCALE GENOMIC DNA]</scope>
    <source>
        <strain evidence="12 13">LJC006</strain>
    </source>
</reference>
<evidence type="ECO:0000256" key="1">
    <source>
        <dbReference type="ARBA" id="ARBA00001614"/>
    </source>
</evidence>
<proteinExistence type="inferred from homology"/>
<dbReference type="Gene3D" id="2.70.98.10">
    <property type="match status" value="1"/>
</dbReference>
<comment type="similarity">
    <text evidence="3 8">Belongs to the aldose epimerase family.</text>
</comment>
<evidence type="ECO:0000313" key="13">
    <source>
        <dbReference type="Proteomes" id="UP000281112"/>
    </source>
</evidence>
<dbReference type="OrthoDB" id="9779408at2"/>
<evidence type="ECO:0000256" key="7">
    <source>
        <dbReference type="ARBA" id="ARBA00023277"/>
    </source>
</evidence>
<dbReference type="PANTHER" id="PTHR10091">
    <property type="entry name" value="ALDOSE-1-EPIMERASE"/>
    <property type="match status" value="1"/>
</dbReference>
<dbReference type="InterPro" id="IPR018052">
    <property type="entry name" value="Ald1_epimerase_CS"/>
</dbReference>
<evidence type="ECO:0000256" key="2">
    <source>
        <dbReference type="ARBA" id="ARBA00005028"/>
    </source>
</evidence>
<comment type="caution">
    <text evidence="12">The sequence shown here is derived from an EMBL/GenBank/DDBJ whole genome shotgun (WGS) entry which is preliminary data.</text>
</comment>
<dbReference type="InterPro" id="IPR013458">
    <property type="entry name" value="Ald_epimerase_bac"/>
</dbReference>
<dbReference type="InterPro" id="IPR015443">
    <property type="entry name" value="Aldose_1-epimerase"/>
</dbReference>
<protein>
    <recommendedName>
        <fullName evidence="5 8">Aldose 1-epimerase</fullName>
        <ecNumber evidence="4 8">5.1.3.3</ecNumber>
    </recommendedName>
</protein>
<dbReference type="UniPathway" id="UPA00242"/>
<keyword evidence="6 8" id="KW-0413">Isomerase</keyword>
<dbReference type="GO" id="GO:0030246">
    <property type="term" value="F:carbohydrate binding"/>
    <property type="evidence" value="ECO:0007669"/>
    <property type="project" value="InterPro"/>
</dbReference>
<gene>
    <name evidence="12" type="primary">galM</name>
    <name evidence="12" type="ORF">EES38_20340</name>
</gene>
<keyword evidence="13" id="KW-1185">Reference proteome</keyword>
<evidence type="ECO:0000256" key="3">
    <source>
        <dbReference type="ARBA" id="ARBA00006206"/>
    </source>
</evidence>
<accession>A0A3N9TBF7</accession>
<feature type="binding site" evidence="11">
    <location>
        <begin position="171"/>
        <end position="173"/>
    </location>
    <ligand>
        <name>beta-D-galactose</name>
        <dbReference type="ChEBI" id="CHEBI:27667"/>
    </ligand>
</feature>
<sequence length="344" mass="37519">MTQSPSYDDGIAKVIHLTNSNGMSATFMDIGATWLSCTVPVNGTQREVLLRSKNMDEHTKQTAFLGAVVGRFANRLKDGVFSIHDASFQVTKNEGTNALHGGIEGFDKRRWEVIDQANQKVTFGLTSADGDQGFPGKLVATVQYVLTENNAVEIHYNASVDKDCPINLTNHAYFNLSGTDVLTSCLEHSLTMDATHYLPTESDMLPTGELKVTKGTVFDFSSGKKIGEGFLEDDDQKIAGGIDHAFLLEPSKTDGESVAISLLSPDGCLEMTVKTTKPAVQVYTANFLQGVVGPEGEYENYSAVALETQYLPDGPNHPEWGEWMGVTAANEPYKHKTTYTFNVK</sequence>
<evidence type="ECO:0000256" key="5">
    <source>
        <dbReference type="ARBA" id="ARBA00014165"/>
    </source>
</evidence>
<evidence type="ECO:0000256" key="6">
    <source>
        <dbReference type="ARBA" id="ARBA00023235"/>
    </source>
</evidence>
<dbReference type="PANTHER" id="PTHR10091:SF0">
    <property type="entry name" value="GALACTOSE MUTAROTASE"/>
    <property type="match status" value="1"/>
</dbReference>
<dbReference type="GO" id="GO:0004034">
    <property type="term" value="F:aldose 1-epimerase activity"/>
    <property type="evidence" value="ECO:0007669"/>
    <property type="project" value="UniProtKB-EC"/>
</dbReference>
<keyword evidence="7 8" id="KW-0119">Carbohydrate metabolism</keyword>
<evidence type="ECO:0000256" key="4">
    <source>
        <dbReference type="ARBA" id="ARBA00013185"/>
    </source>
</evidence>